<organism evidence="2 3">
    <name type="scientific">Psilocybe cyanescens</name>
    <dbReference type="NCBI Taxonomy" id="93625"/>
    <lineage>
        <taxon>Eukaryota</taxon>
        <taxon>Fungi</taxon>
        <taxon>Dikarya</taxon>
        <taxon>Basidiomycota</taxon>
        <taxon>Agaricomycotina</taxon>
        <taxon>Agaricomycetes</taxon>
        <taxon>Agaricomycetidae</taxon>
        <taxon>Agaricales</taxon>
        <taxon>Agaricineae</taxon>
        <taxon>Strophariaceae</taxon>
        <taxon>Psilocybe</taxon>
    </lineage>
</organism>
<dbReference type="Proteomes" id="UP000283269">
    <property type="component" value="Unassembled WGS sequence"/>
</dbReference>
<keyword evidence="3" id="KW-1185">Reference proteome</keyword>
<dbReference type="EMBL" id="NHYD01003192">
    <property type="protein sequence ID" value="PPQ81982.1"/>
    <property type="molecule type" value="Genomic_DNA"/>
</dbReference>
<gene>
    <name evidence="2" type="ORF">CVT25_014633</name>
</gene>
<feature type="region of interest" description="Disordered" evidence="1">
    <location>
        <begin position="90"/>
        <end position="135"/>
    </location>
</feature>
<dbReference type="STRING" id="93625.A0A409WU07"/>
<reference evidence="2 3" key="1">
    <citation type="journal article" date="2018" name="Evol. Lett.">
        <title>Horizontal gene cluster transfer increased hallucinogenic mushroom diversity.</title>
        <authorList>
            <person name="Reynolds H.T."/>
            <person name="Vijayakumar V."/>
            <person name="Gluck-Thaler E."/>
            <person name="Korotkin H.B."/>
            <person name="Matheny P.B."/>
            <person name="Slot J.C."/>
        </authorList>
    </citation>
    <scope>NUCLEOTIDE SEQUENCE [LARGE SCALE GENOMIC DNA]</scope>
    <source>
        <strain evidence="2 3">2631</strain>
    </source>
</reference>
<comment type="caution">
    <text evidence="2">The sequence shown here is derived from an EMBL/GenBank/DDBJ whole genome shotgun (WGS) entry which is preliminary data.</text>
</comment>
<dbReference type="OrthoDB" id="6247875at2759"/>
<evidence type="ECO:0000313" key="3">
    <source>
        <dbReference type="Proteomes" id="UP000283269"/>
    </source>
</evidence>
<evidence type="ECO:0000313" key="2">
    <source>
        <dbReference type="EMBL" id="PPQ81982.1"/>
    </source>
</evidence>
<protein>
    <submittedName>
        <fullName evidence="2">Uncharacterized protein</fullName>
    </submittedName>
</protein>
<sequence length="310" mass="34160">MPKCLIPRDSLAFDGHPVRTLKAPNAEHIILEAQRSVLVLSPSPFESIEDGWQVADHEVKVEPFDVSIPIPSSFTPSLISPLTPDFEHTLRVPKSESPASPLADPPFDINAPSTVPSRKNSHARRRDPGPIPRPRNAFIFFRSAYINNGSTTGEGQQNSPLPYSSIQFSLISDELQYPTYPFSGNGGFPAALSHIEIPELGYTLKIKEEENIERECERPSPFHPHLDRIPQQGNIRTSNILTTSFPAIDLSAYLYPSAPSSLLCDNPYPSADFLGSSSDTFGGELEGDSMMQHYTNNLTKQAEVPSESPH</sequence>
<proteinExistence type="predicted"/>
<evidence type="ECO:0000256" key="1">
    <source>
        <dbReference type="SAM" id="MobiDB-lite"/>
    </source>
</evidence>
<accession>A0A409WU07</accession>
<name>A0A409WU07_PSICY</name>
<dbReference type="InParanoid" id="A0A409WU07"/>
<dbReference type="AlphaFoldDB" id="A0A409WU07"/>